<keyword evidence="4" id="KW-0378">Hydrolase</keyword>
<dbReference type="EMBL" id="MTYJ01000028">
    <property type="protein sequence ID" value="OQV20708.1"/>
    <property type="molecule type" value="Genomic_DNA"/>
</dbReference>
<keyword evidence="5" id="KW-0539">Nucleus</keyword>
<dbReference type="Pfam" id="PF11718">
    <property type="entry name" value="CPSF73-100_C"/>
    <property type="match status" value="1"/>
</dbReference>
<reference evidence="11" key="1">
    <citation type="submission" date="2017-01" db="EMBL/GenBank/DDBJ databases">
        <title>Comparative genomics of anhydrobiosis in the tardigrade Hypsibius dujardini.</title>
        <authorList>
            <person name="Yoshida Y."/>
            <person name="Koutsovoulos G."/>
            <person name="Laetsch D."/>
            <person name="Stevens L."/>
            <person name="Kumar S."/>
            <person name="Horikawa D."/>
            <person name="Ishino K."/>
            <person name="Komine S."/>
            <person name="Tomita M."/>
            <person name="Blaxter M."/>
            <person name="Arakawa K."/>
        </authorList>
    </citation>
    <scope>NUCLEOTIDE SEQUENCE [LARGE SCALE GENOMIC DNA]</scope>
    <source>
        <strain evidence="11">Z151</strain>
    </source>
</reference>
<keyword evidence="3" id="KW-0540">Nuclease</keyword>
<keyword evidence="11" id="KW-1185">Reference proteome</keyword>
<dbReference type="SUPFAM" id="SSF56281">
    <property type="entry name" value="Metallo-hydrolase/oxidoreductase"/>
    <property type="match status" value="1"/>
</dbReference>
<evidence type="ECO:0000256" key="1">
    <source>
        <dbReference type="ARBA" id="ARBA00004123"/>
    </source>
</evidence>
<keyword evidence="2" id="KW-0507">mRNA processing</keyword>
<feature type="compositionally biased region" description="Low complexity" evidence="6">
    <location>
        <begin position="16"/>
        <end position="27"/>
    </location>
</feature>
<accession>A0A1W0WZW4</accession>
<dbReference type="CDD" id="cd16292">
    <property type="entry name" value="CPSF3-like_MBL-fold"/>
    <property type="match status" value="1"/>
</dbReference>
<evidence type="ECO:0000256" key="6">
    <source>
        <dbReference type="SAM" id="MobiDB-lite"/>
    </source>
</evidence>
<feature type="domain" description="Metallo-beta-lactamase" evidence="7">
    <location>
        <begin position="180"/>
        <end position="380"/>
    </location>
</feature>
<organism evidence="10 11">
    <name type="scientific">Hypsibius exemplaris</name>
    <name type="common">Freshwater tardigrade</name>
    <dbReference type="NCBI Taxonomy" id="2072580"/>
    <lineage>
        <taxon>Eukaryota</taxon>
        <taxon>Metazoa</taxon>
        <taxon>Ecdysozoa</taxon>
        <taxon>Tardigrada</taxon>
        <taxon>Eutardigrada</taxon>
        <taxon>Parachela</taxon>
        <taxon>Hypsibioidea</taxon>
        <taxon>Hypsibiidae</taxon>
        <taxon>Hypsibius</taxon>
    </lineage>
</organism>
<dbReference type="GO" id="GO:0005847">
    <property type="term" value="C:mRNA cleavage and polyadenylation specificity factor complex"/>
    <property type="evidence" value="ECO:0007669"/>
    <property type="project" value="TreeGrafter"/>
</dbReference>
<feature type="domain" description="Pre-mRNA 3'-end-processing endonuclease polyadenylation factor C-term" evidence="9">
    <location>
        <begin position="630"/>
        <end position="829"/>
    </location>
</feature>
<dbReference type="Gene3D" id="3.60.15.10">
    <property type="entry name" value="Ribonuclease Z/Hydroxyacylglutathione hydrolase-like"/>
    <property type="match status" value="1"/>
</dbReference>
<protein>
    <submittedName>
        <fullName evidence="10">Cleavage and polyadenylation specificity factor subunit 3</fullName>
    </submittedName>
</protein>
<sequence>MSRPPPGNQEQSIPSFRPRGGPGFRPRMPYNESGGGGRPQQQGWNNNFPAPGPRGAPMGYPPPSNFSGGFPRSDFSAMNRGGPRRGFGNNVNLAGGRMPPSMENRGGAPFMASGSGGDYRASSVPNAGPPLRPYQRGGAQAVVTPTAGRGRVAKKPGGARQVDEEDQLIVRPLGAGQEVGRSCILLEFKGKKILLDMGIHPAYNGHASLPYLDHINVEEIELLLITHFHLDHAGALPYFLMKTKFKGRCFMTHATKAIYRWMLADFLRVSQGQEQLFTESDLEQSMEKIETMDFHEEKEIGGVRFWGYTAGHVLGAAMFMIEIAGVRVLYTGDFSKEEDRHLCAAEIPSERCDVVIMESTYGIHVHEDRQTREHRLVSQIANILHRGGKVLIPSFALGRAQEILLILDEHWKSHPELQNFPMYYASALAKKCMSVYETYTGAMNDRIKRISAVHNPFKFEWIQSIRGREDFDEKEPCVVIASPGMMQSGLSRELFELWCSDPKNGCIIAGYVVEGTLGKLILTEPTEITTLAGQKIPRRCTVDYVSFSAHTDFKQTTDFITALKPPQIILVHGEAAEMGRLKMGLNREFENTDYKFQIHTPGNTRSVSLNFRGEKTVKVVGTLAEKRPRDGEEFSGMLLKKSFTYTLADAKDIANVTDLPKTELTHRVSISYNGSLGNVANLMQDICSDVELTSETEAVFLGILRVKKEGPCLIVEWDGSALADMLSDALLGMLVHIQEDEPSDALPKQSWDDVSERRRYFDAVRQLLSEVYGADCITADEEQRTMKLDVKGKSAEIFTDDCKAVTADLGFRSSLYTYLARLYRSMYPVDFWCHTEAGLVI</sequence>
<comment type="subcellular location">
    <subcellularLocation>
        <location evidence="1">Nucleus</location>
    </subcellularLocation>
</comment>
<evidence type="ECO:0000313" key="10">
    <source>
        <dbReference type="EMBL" id="OQV20708.1"/>
    </source>
</evidence>
<proteinExistence type="predicted"/>
<dbReference type="GO" id="GO:0003723">
    <property type="term" value="F:RNA binding"/>
    <property type="evidence" value="ECO:0007669"/>
    <property type="project" value="TreeGrafter"/>
</dbReference>
<evidence type="ECO:0000256" key="2">
    <source>
        <dbReference type="ARBA" id="ARBA00022664"/>
    </source>
</evidence>
<dbReference type="GO" id="GO:0004534">
    <property type="term" value="F:5'-3' RNA exonuclease activity"/>
    <property type="evidence" value="ECO:0007669"/>
    <property type="project" value="TreeGrafter"/>
</dbReference>
<feature type="region of interest" description="Disordered" evidence="6">
    <location>
        <begin position="1"/>
        <end position="87"/>
    </location>
</feature>
<evidence type="ECO:0000259" key="9">
    <source>
        <dbReference type="SMART" id="SM01098"/>
    </source>
</evidence>
<dbReference type="FunFam" id="3.40.50.10890:FF:000001">
    <property type="entry name" value="Cleavage and polyadenylation specificity factor subunit 3"/>
    <property type="match status" value="1"/>
</dbReference>
<feature type="compositionally biased region" description="Polar residues" evidence="6">
    <location>
        <begin position="39"/>
        <end position="48"/>
    </location>
</feature>
<dbReference type="AlphaFoldDB" id="A0A1W0WZW4"/>
<name>A0A1W0WZW4_HYPEX</name>
<dbReference type="SMART" id="SM01027">
    <property type="entry name" value="Beta-Casp"/>
    <property type="match status" value="1"/>
</dbReference>
<dbReference type="GO" id="GO:0004521">
    <property type="term" value="F:RNA endonuclease activity"/>
    <property type="evidence" value="ECO:0007669"/>
    <property type="project" value="TreeGrafter"/>
</dbReference>
<evidence type="ECO:0000256" key="3">
    <source>
        <dbReference type="ARBA" id="ARBA00022722"/>
    </source>
</evidence>
<dbReference type="Pfam" id="PF10996">
    <property type="entry name" value="Beta-Casp"/>
    <property type="match status" value="1"/>
</dbReference>
<dbReference type="GO" id="GO:0006398">
    <property type="term" value="P:mRNA 3'-end processing by stem-loop binding and cleavage"/>
    <property type="evidence" value="ECO:0007669"/>
    <property type="project" value="TreeGrafter"/>
</dbReference>
<dbReference type="SMART" id="SM00849">
    <property type="entry name" value="Lactamase_B"/>
    <property type="match status" value="1"/>
</dbReference>
<evidence type="ECO:0000256" key="5">
    <source>
        <dbReference type="ARBA" id="ARBA00023242"/>
    </source>
</evidence>
<dbReference type="PANTHER" id="PTHR11203:SF11">
    <property type="entry name" value="CLEAVAGE AND POLYADENYLATION SPECIFICITY FACTOR SUBUNIT 3"/>
    <property type="match status" value="1"/>
</dbReference>
<dbReference type="InterPro" id="IPR011108">
    <property type="entry name" value="RMMBL"/>
</dbReference>
<dbReference type="Pfam" id="PF00753">
    <property type="entry name" value="Lactamase_B"/>
    <property type="match status" value="1"/>
</dbReference>
<evidence type="ECO:0000256" key="4">
    <source>
        <dbReference type="ARBA" id="ARBA00022801"/>
    </source>
</evidence>
<dbReference type="Proteomes" id="UP000192578">
    <property type="component" value="Unassembled WGS sequence"/>
</dbReference>
<gene>
    <name evidence="10" type="ORF">BV898_05291</name>
</gene>
<dbReference type="Pfam" id="PF07521">
    <property type="entry name" value="RMMBL"/>
    <property type="match status" value="1"/>
</dbReference>
<comment type="caution">
    <text evidence="10">The sequence shown here is derived from an EMBL/GenBank/DDBJ whole genome shotgun (WGS) entry which is preliminary data.</text>
</comment>
<evidence type="ECO:0000259" key="7">
    <source>
        <dbReference type="SMART" id="SM00849"/>
    </source>
</evidence>
<evidence type="ECO:0000259" key="8">
    <source>
        <dbReference type="SMART" id="SM01027"/>
    </source>
</evidence>
<dbReference type="InterPro" id="IPR021718">
    <property type="entry name" value="CPSF73-100_C"/>
</dbReference>
<dbReference type="OrthoDB" id="10249535at2759"/>
<dbReference type="SMART" id="SM01098">
    <property type="entry name" value="CPSF73-100_C"/>
    <property type="match status" value="1"/>
</dbReference>
<feature type="compositionally biased region" description="Pro residues" evidence="6">
    <location>
        <begin position="50"/>
        <end position="64"/>
    </location>
</feature>
<dbReference type="Gene3D" id="3.40.50.10890">
    <property type="match status" value="1"/>
</dbReference>
<dbReference type="PANTHER" id="PTHR11203">
    <property type="entry name" value="CLEAVAGE AND POLYADENYLATION SPECIFICITY FACTOR FAMILY MEMBER"/>
    <property type="match status" value="1"/>
</dbReference>
<dbReference type="InterPro" id="IPR022712">
    <property type="entry name" value="Beta_Casp"/>
</dbReference>
<evidence type="ECO:0000313" key="11">
    <source>
        <dbReference type="Proteomes" id="UP000192578"/>
    </source>
</evidence>
<dbReference type="InterPro" id="IPR050698">
    <property type="entry name" value="MBL"/>
</dbReference>
<feature type="domain" description="Beta-Casp" evidence="8">
    <location>
        <begin position="400"/>
        <end position="521"/>
    </location>
</feature>
<dbReference type="InterPro" id="IPR036866">
    <property type="entry name" value="RibonucZ/Hydroxyglut_hydro"/>
</dbReference>
<dbReference type="InterPro" id="IPR001279">
    <property type="entry name" value="Metallo-B-lactamas"/>
</dbReference>